<protein>
    <submittedName>
        <fullName evidence="1">Uncharacterized protein</fullName>
    </submittedName>
</protein>
<evidence type="ECO:0000313" key="2">
    <source>
        <dbReference type="Proteomes" id="UP000828048"/>
    </source>
</evidence>
<reference evidence="1 2" key="1">
    <citation type="journal article" date="2021" name="Hortic Res">
        <title>High-quality reference genome and annotation aids understanding of berry development for evergreen blueberry (Vaccinium darrowii).</title>
        <authorList>
            <person name="Yu J."/>
            <person name="Hulse-Kemp A.M."/>
            <person name="Babiker E."/>
            <person name="Staton M."/>
        </authorList>
    </citation>
    <scope>NUCLEOTIDE SEQUENCE [LARGE SCALE GENOMIC DNA]</scope>
    <source>
        <strain evidence="2">cv. NJ 8807/NJ 8810</strain>
        <tissue evidence="1">Young leaf</tissue>
    </source>
</reference>
<keyword evidence="2" id="KW-1185">Reference proteome</keyword>
<name>A0ACB7XKN1_9ERIC</name>
<gene>
    <name evidence="1" type="ORF">Vadar_029293</name>
</gene>
<proteinExistence type="predicted"/>
<comment type="caution">
    <text evidence="1">The sequence shown here is derived from an EMBL/GenBank/DDBJ whole genome shotgun (WGS) entry which is preliminary data.</text>
</comment>
<evidence type="ECO:0000313" key="1">
    <source>
        <dbReference type="EMBL" id="KAH7841389.1"/>
    </source>
</evidence>
<accession>A0ACB7XKN1</accession>
<sequence length="205" mass="23574">MYETKLCMEIFNQVINARVQVLLGASIWAIFFYLHALGWQEEKQFIAPLKNETRPFVEHTVVLKDREKVPTAAIIALASVGGLALVGMGIYVYLRVYTQQDPQEPAGVEGNVVSRRVAAQRLDQQMIKLFPMLPFSRDKKIGFGEIECRICLVEFVNGENLRVLPSCRHIFHHDCINLWLTSKSTECPICRHDYLGWEHRLIYVP</sequence>
<dbReference type="Proteomes" id="UP000828048">
    <property type="component" value="Chromosome 10"/>
</dbReference>
<dbReference type="EMBL" id="CM037160">
    <property type="protein sequence ID" value="KAH7841389.1"/>
    <property type="molecule type" value="Genomic_DNA"/>
</dbReference>
<organism evidence="1 2">
    <name type="scientific">Vaccinium darrowii</name>
    <dbReference type="NCBI Taxonomy" id="229202"/>
    <lineage>
        <taxon>Eukaryota</taxon>
        <taxon>Viridiplantae</taxon>
        <taxon>Streptophyta</taxon>
        <taxon>Embryophyta</taxon>
        <taxon>Tracheophyta</taxon>
        <taxon>Spermatophyta</taxon>
        <taxon>Magnoliopsida</taxon>
        <taxon>eudicotyledons</taxon>
        <taxon>Gunneridae</taxon>
        <taxon>Pentapetalae</taxon>
        <taxon>asterids</taxon>
        <taxon>Ericales</taxon>
        <taxon>Ericaceae</taxon>
        <taxon>Vaccinioideae</taxon>
        <taxon>Vaccinieae</taxon>
        <taxon>Vaccinium</taxon>
    </lineage>
</organism>